<dbReference type="EMBL" id="SDMP01000012">
    <property type="protein sequence ID" value="RYR25543.1"/>
    <property type="molecule type" value="Genomic_DNA"/>
</dbReference>
<gene>
    <name evidence="1" type="ORF">Ahy_B02g059345</name>
</gene>
<comment type="caution">
    <text evidence="1">The sequence shown here is derived from an EMBL/GenBank/DDBJ whole genome shotgun (WGS) entry which is preliminary data.</text>
</comment>
<name>A0A445AGI0_ARAHY</name>
<evidence type="ECO:0000313" key="2">
    <source>
        <dbReference type="Proteomes" id="UP000289738"/>
    </source>
</evidence>
<evidence type="ECO:0000313" key="1">
    <source>
        <dbReference type="EMBL" id="RYR25543.1"/>
    </source>
</evidence>
<reference evidence="1 2" key="1">
    <citation type="submission" date="2019-01" db="EMBL/GenBank/DDBJ databases">
        <title>Sequencing of cultivated peanut Arachis hypogaea provides insights into genome evolution and oil improvement.</title>
        <authorList>
            <person name="Chen X."/>
        </authorList>
    </citation>
    <scope>NUCLEOTIDE SEQUENCE [LARGE SCALE GENOMIC DNA]</scope>
    <source>
        <strain evidence="2">cv. Fuhuasheng</strain>
        <tissue evidence="1">Leaves</tissue>
    </source>
</reference>
<keyword evidence="2" id="KW-1185">Reference proteome</keyword>
<evidence type="ECO:0008006" key="3">
    <source>
        <dbReference type="Google" id="ProtNLM"/>
    </source>
</evidence>
<organism evidence="1 2">
    <name type="scientific">Arachis hypogaea</name>
    <name type="common">Peanut</name>
    <dbReference type="NCBI Taxonomy" id="3818"/>
    <lineage>
        <taxon>Eukaryota</taxon>
        <taxon>Viridiplantae</taxon>
        <taxon>Streptophyta</taxon>
        <taxon>Embryophyta</taxon>
        <taxon>Tracheophyta</taxon>
        <taxon>Spermatophyta</taxon>
        <taxon>Magnoliopsida</taxon>
        <taxon>eudicotyledons</taxon>
        <taxon>Gunneridae</taxon>
        <taxon>Pentapetalae</taxon>
        <taxon>rosids</taxon>
        <taxon>fabids</taxon>
        <taxon>Fabales</taxon>
        <taxon>Fabaceae</taxon>
        <taxon>Papilionoideae</taxon>
        <taxon>50 kb inversion clade</taxon>
        <taxon>dalbergioids sensu lato</taxon>
        <taxon>Dalbergieae</taxon>
        <taxon>Pterocarpus clade</taxon>
        <taxon>Arachis</taxon>
    </lineage>
</organism>
<proteinExistence type="predicted"/>
<dbReference type="Proteomes" id="UP000289738">
    <property type="component" value="Chromosome B02"/>
</dbReference>
<dbReference type="AlphaFoldDB" id="A0A445AGI0"/>
<protein>
    <recommendedName>
        <fullName evidence="3">Aminotransferase-like plant mobile domain-containing protein</fullName>
    </recommendedName>
</protein>
<accession>A0A445AGI0</accession>
<sequence>MYLLGGILLADKANNTVHVQYFSLLDNYDVICNYSWDNIILYWLYQNMYSIIDYNFNWLSYADPCMVLIVPGKSQGEPHGDFYIVVVPLIFFRWIEILNVDKVLRKFGGKQGPPNPPLNINTFHC</sequence>